<dbReference type="Proteomes" id="UP000887564">
    <property type="component" value="Unplaced"/>
</dbReference>
<accession>A0A914RIZ0</accession>
<sequence>MGILLHLGFLSIAGINTNGVTDGHGSGLRTDGFDRDMEDVEGCEVAKKKLVAEGVARATDVEGAGESGGVN</sequence>
<keyword evidence="1" id="KW-0732">Signal</keyword>
<feature type="chain" id="PRO_5037756420" evidence="1">
    <location>
        <begin position="20"/>
        <end position="71"/>
    </location>
</feature>
<evidence type="ECO:0000256" key="1">
    <source>
        <dbReference type="SAM" id="SignalP"/>
    </source>
</evidence>
<keyword evidence="2" id="KW-1185">Reference proteome</keyword>
<evidence type="ECO:0000313" key="3">
    <source>
        <dbReference type="WBParaSite" id="PEQ_0000475701-mRNA-1"/>
    </source>
</evidence>
<dbReference type="AlphaFoldDB" id="A0A914RIZ0"/>
<reference evidence="3" key="1">
    <citation type="submission" date="2022-11" db="UniProtKB">
        <authorList>
            <consortium name="WormBaseParasite"/>
        </authorList>
    </citation>
    <scope>IDENTIFICATION</scope>
</reference>
<name>A0A914RIZ0_PAREQ</name>
<protein>
    <submittedName>
        <fullName evidence="3">Uncharacterized protein</fullName>
    </submittedName>
</protein>
<dbReference type="WBParaSite" id="PEQ_0000475701-mRNA-1">
    <property type="protein sequence ID" value="PEQ_0000475701-mRNA-1"/>
    <property type="gene ID" value="PEQ_0000475701"/>
</dbReference>
<evidence type="ECO:0000313" key="2">
    <source>
        <dbReference type="Proteomes" id="UP000887564"/>
    </source>
</evidence>
<organism evidence="2 3">
    <name type="scientific">Parascaris equorum</name>
    <name type="common">Equine roundworm</name>
    <dbReference type="NCBI Taxonomy" id="6256"/>
    <lineage>
        <taxon>Eukaryota</taxon>
        <taxon>Metazoa</taxon>
        <taxon>Ecdysozoa</taxon>
        <taxon>Nematoda</taxon>
        <taxon>Chromadorea</taxon>
        <taxon>Rhabditida</taxon>
        <taxon>Spirurina</taxon>
        <taxon>Ascaridomorpha</taxon>
        <taxon>Ascaridoidea</taxon>
        <taxon>Ascarididae</taxon>
        <taxon>Parascaris</taxon>
    </lineage>
</organism>
<feature type="signal peptide" evidence="1">
    <location>
        <begin position="1"/>
        <end position="19"/>
    </location>
</feature>
<proteinExistence type="predicted"/>